<dbReference type="EMBL" id="JQCQ01000019">
    <property type="protein sequence ID" value="KRO24883.1"/>
    <property type="molecule type" value="Genomic_DNA"/>
</dbReference>
<reference evidence="2 3" key="1">
    <citation type="journal article" date="2015" name="Genome Announc.">
        <title>Expanding the biotechnology potential of lactobacilli through comparative genomics of 213 strains and associated genera.</title>
        <authorList>
            <person name="Sun Z."/>
            <person name="Harris H.M."/>
            <person name="McCann A."/>
            <person name="Guo C."/>
            <person name="Argimon S."/>
            <person name="Zhang W."/>
            <person name="Yang X."/>
            <person name="Jeffery I.B."/>
            <person name="Cooney J.C."/>
            <person name="Kagawa T.F."/>
            <person name="Liu W."/>
            <person name="Song Y."/>
            <person name="Salvetti E."/>
            <person name="Wrobel A."/>
            <person name="Rasinkangas P."/>
            <person name="Parkhill J."/>
            <person name="Rea M.C."/>
            <person name="O'Sullivan O."/>
            <person name="Ritari J."/>
            <person name="Douillard F.P."/>
            <person name="Paul Ross R."/>
            <person name="Yang R."/>
            <person name="Briner A.E."/>
            <person name="Felis G.E."/>
            <person name="de Vos W.M."/>
            <person name="Barrangou R."/>
            <person name="Klaenhammer T.R."/>
            <person name="Caufield P.W."/>
            <person name="Cui Y."/>
            <person name="Zhang H."/>
            <person name="O'Toole P.W."/>
        </authorList>
    </citation>
    <scope>NUCLEOTIDE SEQUENCE [LARGE SCALE GENOMIC DNA]</scope>
    <source>
        <strain evidence="2 3">DSM 23026</strain>
    </source>
</reference>
<proteinExistence type="predicted"/>
<keyword evidence="3" id="KW-1185">Reference proteome</keyword>
<organism evidence="2 3">
    <name type="scientific">Pediococcus argentinicus</name>
    <dbReference type="NCBI Taxonomy" id="480391"/>
    <lineage>
        <taxon>Bacteria</taxon>
        <taxon>Bacillati</taxon>
        <taxon>Bacillota</taxon>
        <taxon>Bacilli</taxon>
        <taxon>Lactobacillales</taxon>
        <taxon>Lactobacillaceae</taxon>
        <taxon>Pediococcus</taxon>
    </lineage>
</organism>
<evidence type="ECO:0000256" key="1">
    <source>
        <dbReference type="SAM" id="Phobius"/>
    </source>
</evidence>
<dbReference type="PATRIC" id="fig|480391.4.peg.555"/>
<keyword evidence="1" id="KW-1133">Transmembrane helix</keyword>
<evidence type="ECO:0000313" key="3">
    <source>
        <dbReference type="Proteomes" id="UP000051249"/>
    </source>
</evidence>
<protein>
    <submittedName>
        <fullName evidence="2">Uncharacterized protein</fullName>
    </submittedName>
</protein>
<dbReference type="Proteomes" id="UP000051249">
    <property type="component" value="Unassembled WGS sequence"/>
</dbReference>
<accession>A0A0R2NM19</accession>
<evidence type="ECO:0000313" key="2">
    <source>
        <dbReference type="EMBL" id="KRO24883.1"/>
    </source>
</evidence>
<gene>
    <name evidence="2" type="ORF">IV88_GL000546</name>
</gene>
<sequence length="57" mass="6268">MIAMIGIIVVVVIGILATVFNSDAVMYFLAGIYRNIRESGVGLGTWIKSLFIKINHK</sequence>
<dbReference type="AlphaFoldDB" id="A0A0R2NM19"/>
<name>A0A0R2NM19_9LACO</name>
<feature type="transmembrane region" description="Helical" evidence="1">
    <location>
        <begin position="6"/>
        <end position="29"/>
    </location>
</feature>
<keyword evidence="1" id="KW-0812">Transmembrane</keyword>
<comment type="caution">
    <text evidence="2">The sequence shown here is derived from an EMBL/GenBank/DDBJ whole genome shotgun (WGS) entry which is preliminary data.</text>
</comment>
<keyword evidence="1" id="KW-0472">Membrane</keyword>